<proteinExistence type="predicted"/>
<keyword evidence="3" id="KW-1185">Reference proteome</keyword>
<keyword evidence="1" id="KW-0812">Transmembrane</keyword>
<gene>
    <name evidence="2" type="ORF">PoB_005784300</name>
</gene>
<protein>
    <submittedName>
        <fullName evidence="2">Upf0764 protein c16orf89 homolog</fullName>
    </submittedName>
</protein>
<keyword evidence="1" id="KW-1133">Transmembrane helix</keyword>
<organism evidence="2 3">
    <name type="scientific">Plakobranchus ocellatus</name>
    <dbReference type="NCBI Taxonomy" id="259542"/>
    <lineage>
        <taxon>Eukaryota</taxon>
        <taxon>Metazoa</taxon>
        <taxon>Spiralia</taxon>
        <taxon>Lophotrochozoa</taxon>
        <taxon>Mollusca</taxon>
        <taxon>Gastropoda</taxon>
        <taxon>Heterobranchia</taxon>
        <taxon>Euthyneura</taxon>
        <taxon>Panpulmonata</taxon>
        <taxon>Sacoglossa</taxon>
        <taxon>Placobranchoidea</taxon>
        <taxon>Plakobranchidae</taxon>
        <taxon>Plakobranchus</taxon>
    </lineage>
</organism>
<dbReference type="Pfam" id="PF15882">
    <property type="entry name" value="DUF4735"/>
    <property type="match status" value="1"/>
</dbReference>
<name>A0AAV4CID6_9GAST</name>
<dbReference type="GO" id="GO:0016020">
    <property type="term" value="C:membrane"/>
    <property type="evidence" value="ECO:0007669"/>
    <property type="project" value="TreeGrafter"/>
</dbReference>
<reference evidence="2 3" key="1">
    <citation type="journal article" date="2021" name="Elife">
        <title>Chloroplast acquisition without the gene transfer in kleptoplastic sea slugs, Plakobranchus ocellatus.</title>
        <authorList>
            <person name="Maeda T."/>
            <person name="Takahashi S."/>
            <person name="Yoshida T."/>
            <person name="Shimamura S."/>
            <person name="Takaki Y."/>
            <person name="Nagai Y."/>
            <person name="Toyoda A."/>
            <person name="Suzuki Y."/>
            <person name="Arimoto A."/>
            <person name="Ishii H."/>
            <person name="Satoh N."/>
            <person name="Nishiyama T."/>
            <person name="Hasebe M."/>
            <person name="Maruyama T."/>
            <person name="Minagawa J."/>
            <person name="Obokata J."/>
            <person name="Shigenobu S."/>
        </authorList>
    </citation>
    <scope>NUCLEOTIDE SEQUENCE [LARGE SCALE GENOMIC DNA]</scope>
</reference>
<dbReference type="Proteomes" id="UP000735302">
    <property type="component" value="Unassembled WGS sequence"/>
</dbReference>
<dbReference type="GO" id="GO:0005829">
    <property type="term" value="C:cytosol"/>
    <property type="evidence" value="ECO:0007669"/>
    <property type="project" value="TreeGrafter"/>
</dbReference>
<evidence type="ECO:0000313" key="3">
    <source>
        <dbReference type="Proteomes" id="UP000735302"/>
    </source>
</evidence>
<sequence>MHWRKQFHKNGLWSVRALTLMELMNMAFIIPCQRKFLLMPCHYKVSSGLLALVKPDANDELGPITKKSMQAYKGSSQGFAPPKFTMRTETCIIAKAKDSQPCHLPLIPQPPTMNFRSGAITSSTSSAIKHLKLHEASARAHPLLLSMLILLLTIAVFPATKGLHLSGGQSLDPDVWAESLLEPMSPPATNSTMDLLLRTFDGLGKALQFFKSEFRHVNLDAVIGTRIVQSSLDVLLRRLANFNLLDDVPPYVINHIRKLRDEAGEVSDLATPYIMMNEPQYYGHIGPILSENRFALDYDNRDINEDAPVWEYNRVEVMEESFSDDCLAELFGTKTGKTCDISRNCWKAMTGLGYNRYSLSHEIFYLELAETSGCRSEMQWYILQEQQGSLQVLHDTFCANMLAEANLIADNNFPAEVRDVFMEQAALCGMLGYRQFFTSDWLVKILSWQDQTNGCYRWAGWPEKSDEDAVSKLVVPRSNGRLAKREEKRIAEGCLCHRTSVAASALSQYVRFILEVWFDEQLF</sequence>
<evidence type="ECO:0000256" key="1">
    <source>
        <dbReference type="SAM" id="Phobius"/>
    </source>
</evidence>
<dbReference type="InterPro" id="IPR031751">
    <property type="entry name" value="DUF4735"/>
</dbReference>
<evidence type="ECO:0000313" key="2">
    <source>
        <dbReference type="EMBL" id="GFO31338.1"/>
    </source>
</evidence>
<dbReference type="PANTHER" id="PTHR33539:SF1">
    <property type="entry name" value="UPF0764 PROTEIN C16ORF89"/>
    <property type="match status" value="1"/>
</dbReference>
<dbReference type="PANTHER" id="PTHR33539">
    <property type="entry name" value="UPF0764 PROTEIN C16ORF89"/>
    <property type="match status" value="1"/>
</dbReference>
<dbReference type="EMBL" id="BLXT01006392">
    <property type="protein sequence ID" value="GFO31338.1"/>
    <property type="molecule type" value="Genomic_DNA"/>
</dbReference>
<keyword evidence="1" id="KW-0472">Membrane</keyword>
<comment type="caution">
    <text evidence="2">The sequence shown here is derived from an EMBL/GenBank/DDBJ whole genome shotgun (WGS) entry which is preliminary data.</text>
</comment>
<dbReference type="AlphaFoldDB" id="A0AAV4CID6"/>
<accession>A0AAV4CID6</accession>
<feature type="transmembrane region" description="Helical" evidence="1">
    <location>
        <begin position="12"/>
        <end position="30"/>
    </location>
</feature>